<dbReference type="InterPro" id="IPR036259">
    <property type="entry name" value="MFS_trans_sf"/>
</dbReference>
<feature type="region of interest" description="Disordered" evidence="3">
    <location>
        <begin position="145"/>
        <end position="174"/>
    </location>
</feature>
<feature type="transmembrane region" description="Helical" evidence="4">
    <location>
        <begin position="679"/>
        <end position="699"/>
    </location>
</feature>
<feature type="transmembrane region" description="Helical" evidence="4">
    <location>
        <begin position="500"/>
        <end position="522"/>
    </location>
</feature>
<gene>
    <name evidence="6" type="ORF">Purlil1_9638</name>
</gene>
<feature type="transmembrane region" description="Helical" evidence="4">
    <location>
        <begin position="637"/>
        <end position="659"/>
    </location>
</feature>
<name>A0ABR0BQ18_PURLI</name>
<evidence type="ECO:0000259" key="5">
    <source>
        <dbReference type="PROSITE" id="PS50850"/>
    </source>
</evidence>
<feature type="transmembrane region" description="Helical" evidence="4">
    <location>
        <begin position="1001"/>
        <end position="1021"/>
    </location>
</feature>
<dbReference type="InterPro" id="IPR011701">
    <property type="entry name" value="MFS"/>
</dbReference>
<feature type="transmembrane region" description="Helical" evidence="4">
    <location>
        <begin position="967"/>
        <end position="989"/>
    </location>
</feature>
<dbReference type="SUPFAM" id="SSF103473">
    <property type="entry name" value="MFS general substrate transporter"/>
    <property type="match status" value="1"/>
</dbReference>
<feature type="compositionally biased region" description="Polar residues" evidence="3">
    <location>
        <begin position="222"/>
        <end position="231"/>
    </location>
</feature>
<evidence type="ECO:0000256" key="4">
    <source>
        <dbReference type="SAM" id="Phobius"/>
    </source>
</evidence>
<feature type="transmembrane region" description="Helical" evidence="4">
    <location>
        <begin position="836"/>
        <end position="854"/>
    </location>
</feature>
<sequence>MLVTSLSCLGDIDLCMSLSALKLEKLPSKAAHHPCFGRRPSGTKPGEWITNTSSNPLDVYKEFRYRPEASEPFIVLFLRLKSPASQLSMAYMKQPIATESVCHGKLQTKWGIRALRAEQRDAAIDADKAPKDADDKIPDRTQALVDSTRRNGGREAKEKTGAHQVAQGVSSLQGPARQVDIREWRESLTDARAVRRADAAVRKLRVLEGVRGGTADNAGSAAAQTESSLQGQMALREDSFASSSSDAVETPAIQPMNLSVTAFSSTPGSSRILELELMHRWSTKTWASLYSVPDDQPFLQEHLPRAALFESYMMNGLFALAAADLAHSGQSDYLAIAYEYSTRATADYQVALQNVGRDNVHAIYAFAMIANIFNFSMPALAPTAFTRMRAAFDTVSSASDFIITHAHWRPPCSSLVLSGSLQHDMDLLSANTRAALDRLTSLSEQIRVPSPLAGPSSALAADVRVYQLAISHVKNSFAEDARGAVKGYCFCICDVVPSEYMAAVRAWEPMALIILMYFGVVVNQSSKEVMMWWIKSSGKELVEEVAAMLHEMPVAQMPDVQNAISWAREEVGLRDPMSIATRAMSSTTEISLQDNPTAPAIQTEGARYRPKRSQISSSEDALLASEQVDSTVPDGGYGWVIVASGAAILWWSVGTTYAWGVIQEALVEEGLSGPAVLSFVGSLGAALVSVFAIFNAWLVRFVGVRAIGMAGIGFMGGSEILSSFATKNIGALFFTSGFLYGVGASLCFVVISRIPAQYFKAKRGLANGLIFAGSGFGGAAISFSVDRLIQNVGLPWTFRILGLATLVTGLPAAWFMKDRVAVPWPGFVEWRLFKSATFNLIFFASAIGTFPLYVPPFFIPLYTKASGLSSSTGAGLVAGFTLASAVGRIMCGLACDRIGAVNTLIVSLILTGISMLAIWPASHSLGPLIIFVLISGAANGGFFSTMPTVVSNVFGSARVSIAMSMTITGWVGGYLMGAPIAGYLLQAYGGADGGLKAYRPAMFYAGALSLLSAAMVIVARWRLSKSPLARV</sequence>
<feature type="transmembrane region" description="Helical" evidence="4">
    <location>
        <begin position="731"/>
        <end position="752"/>
    </location>
</feature>
<feature type="transmembrane region" description="Helical" evidence="4">
    <location>
        <begin position="764"/>
        <end position="784"/>
    </location>
</feature>
<dbReference type="PANTHER" id="PTHR11360:SF305">
    <property type="entry name" value="MAJOR FACILITATOR SUPERFAMILY (MFS) PROFILE DOMAIN-CONTAINING PROTEIN"/>
    <property type="match status" value="1"/>
</dbReference>
<comment type="subcellular location">
    <subcellularLocation>
        <location evidence="1">Membrane</location>
        <topology evidence="1">Multi-pass membrane protein</topology>
    </subcellularLocation>
</comment>
<feature type="transmembrane region" description="Helical" evidence="4">
    <location>
        <begin position="706"/>
        <end position="725"/>
    </location>
</feature>
<evidence type="ECO:0000313" key="7">
    <source>
        <dbReference type="Proteomes" id="UP001287286"/>
    </source>
</evidence>
<feature type="transmembrane region" description="Helical" evidence="4">
    <location>
        <begin position="901"/>
        <end position="922"/>
    </location>
</feature>
<comment type="similarity">
    <text evidence="2">Belongs to the major facilitator superfamily. Monocarboxylate porter (TC 2.A.1.13) family.</text>
</comment>
<evidence type="ECO:0000256" key="3">
    <source>
        <dbReference type="SAM" id="MobiDB-lite"/>
    </source>
</evidence>
<keyword evidence="4" id="KW-0472">Membrane</keyword>
<feature type="transmembrane region" description="Helical" evidence="4">
    <location>
        <begin position="796"/>
        <end position="815"/>
    </location>
</feature>
<dbReference type="Pfam" id="PF07690">
    <property type="entry name" value="MFS_1"/>
    <property type="match status" value="1"/>
</dbReference>
<dbReference type="InterPro" id="IPR050327">
    <property type="entry name" value="Proton-linked_MCT"/>
</dbReference>
<dbReference type="PROSITE" id="PS50850">
    <property type="entry name" value="MFS"/>
    <property type="match status" value="1"/>
</dbReference>
<dbReference type="PANTHER" id="PTHR11360">
    <property type="entry name" value="MONOCARBOXYLATE TRANSPORTER"/>
    <property type="match status" value="1"/>
</dbReference>
<comment type="caution">
    <text evidence="6">The sequence shown here is derived from an EMBL/GenBank/DDBJ whole genome shotgun (WGS) entry which is preliminary data.</text>
</comment>
<dbReference type="Gene3D" id="1.20.1250.20">
    <property type="entry name" value="MFS general substrate transporter like domains"/>
    <property type="match status" value="2"/>
</dbReference>
<reference evidence="6 7" key="1">
    <citation type="journal article" date="2024" name="Microbiol. Resour. Announc.">
        <title>Genome annotations for the ascomycete fungi Trichoderma harzianum, Trichoderma aggressivum, and Purpureocillium lilacinum.</title>
        <authorList>
            <person name="Beijen E.P.W."/>
            <person name="Ohm R.A."/>
        </authorList>
    </citation>
    <scope>NUCLEOTIDE SEQUENCE [LARGE SCALE GENOMIC DNA]</scope>
    <source>
        <strain evidence="6 7">CBS 150709</strain>
    </source>
</reference>
<evidence type="ECO:0000256" key="1">
    <source>
        <dbReference type="ARBA" id="ARBA00004141"/>
    </source>
</evidence>
<keyword evidence="7" id="KW-1185">Reference proteome</keyword>
<feature type="domain" description="Major facilitator superfamily (MFS) profile" evidence="5">
    <location>
        <begin position="837"/>
        <end position="1031"/>
    </location>
</feature>
<organism evidence="6 7">
    <name type="scientific">Purpureocillium lilacinum</name>
    <name type="common">Paecilomyces lilacinus</name>
    <dbReference type="NCBI Taxonomy" id="33203"/>
    <lineage>
        <taxon>Eukaryota</taxon>
        <taxon>Fungi</taxon>
        <taxon>Dikarya</taxon>
        <taxon>Ascomycota</taxon>
        <taxon>Pezizomycotina</taxon>
        <taxon>Sordariomycetes</taxon>
        <taxon>Hypocreomycetidae</taxon>
        <taxon>Hypocreales</taxon>
        <taxon>Ophiocordycipitaceae</taxon>
        <taxon>Purpureocillium</taxon>
    </lineage>
</organism>
<protein>
    <recommendedName>
        <fullName evidence="5">Major facilitator superfamily (MFS) profile domain-containing protein</fullName>
    </recommendedName>
</protein>
<keyword evidence="4" id="KW-0812">Transmembrane</keyword>
<keyword evidence="4" id="KW-1133">Transmembrane helix</keyword>
<dbReference type="EMBL" id="JAWRVI010000044">
    <property type="protein sequence ID" value="KAK4086109.1"/>
    <property type="molecule type" value="Genomic_DNA"/>
</dbReference>
<evidence type="ECO:0000256" key="2">
    <source>
        <dbReference type="ARBA" id="ARBA00006727"/>
    </source>
</evidence>
<evidence type="ECO:0000313" key="6">
    <source>
        <dbReference type="EMBL" id="KAK4086109.1"/>
    </source>
</evidence>
<feature type="region of interest" description="Disordered" evidence="3">
    <location>
        <begin position="212"/>
        <end position="232"/>
    </location>
</feature>
<feature type="compositionally biased region" description="Basic and acidic residues" evidence="3">
    <location>
        <begin position="147"/>
        <end position="161"/>
    </location>
</feature>
<feature type="transmembrane region" description="Helical" evidence="4">
    <location>
        <begin position="928"/>
        <end position="955"/>
    </location>
</feature>
<feature type="transmembrane region" description="Helical" evidence="4">
    <location>
        <begin position="874"/>
        <end position="894"/>
    </location>
</feature>
<dbReference type="Proteomes" id="UP001287286">
    <property type="component" value="Unassembled WGS sequence"/>
</dbReference>
<proteinExistence type="inferred from homology"/>
<dbReference type="InterPro" id="IPR020846">
    <property type="entry name" value="MFS_dom"/>
</dbReference>
<accession>A0ABR0BQ18</accession>